<gene>
    <name evidence="1" type="ORF">GGD88_000787</name>
</gene>
<dbReference type="Proteomes" id="UP000555728">
    <property type="component" value="Unassembled WGS sequence"/>
</dbReference>
<evidence type="ECO:0000313" key="2">
    <source>
        <dbReference type="Proteomes" id="UP000555728"/>
    </source>
</evidence>
<dbReference type="Gene3D" id="3.40.30.10">
    <property type="entry name" value="Glutaredoxin"/>
    <property type="match status" value="1"/>
</dbReference>
<dbReference type="RefSeq" id="WP_184431910.1">
    <property type="nucleotide sequence ID" value="NZ_JACIGI010000004.1"/>
</dbReference>
<accession>A0A7W6WK15</accession>
<dbReference type="InterPro" id="IPR036249">
    <property type="entry name" value="Thioredoxin-like_sf"/>
</dbReference>
<keyword evidence="2" id="KW-1185">Reference proteome</keyword>
<dbReference type="AlphaFoldDB" id="A0A7W6WK15"/>
<protein>
    <submittedName>
        <fullName evidence="1">(2Fe-2S) ferredoxin</fullName>
    </submittedName>
</protein>
<evidence type="ECO:0000313" key="1">
    <source>
        <dbReference type="EMBL" id="MBB4285073.1"/>
    </source>
</evidence>
<dbReference type="CDD" id="cd02980">
    <property type="entry name" value="TRX_Fd_family"/>
    <property type="match status" value="1"/>
</dbReference>
<proteinExistence type="predicted"/>
<dbReference type="EMBL" id="JACIGI010000004">
    <property type="protein sequence ID" value="MBB4285073.1"/>
    <property type="molecule type" value="Genomic_DNA"/>
</dbReference>
<sequence>MTKAEPTTVIACVKDRPPGSPSCGGRDSRAVIAALEAEAARRGLPLRVQEIRCLGRCTLGPNLRIKAGAFFVGMTAARVAEVCDAVAAHRAGAGAPADPAAVPPAARG</sequence>
<dbReference type="SUPFAM" id="SSF52833">
    <property type="entry name" value="Thioredoxin-like"/>
    <property type="match status" value="1"/>
</dbReference>
<reference evidence="1 2" key="1">
    <citation type="submission" date="2020-08" db="EMBL/GenBank/DDBJ databases">
        <title>Genome sequencing of Purple Non-Sulfur Bacteria from various extreme environments.</title>
        <authorList>
            <person name="Mayer M."/>
        </authorList>
    </citation>
    <scope>NUCLEOTIDE SEQUENCE [LARGE SCALE GENOMIC DNA]</scope>
    <source>
        <strain evidence="1 2">JA135</strain>
    </source>
</reference>
<name>A0A7W6WK15_9PROT</name>
<organism evidence="1 2">
    <name type="scientific">Roseospira goensis</name>
    <dbReference type="NCBI Taxonomy" id="391922"/>
    <lineage>
        <taxon>Bacteria</taxon>
        <taxon>Pseudomonadati</taxon>
        <taxon>Pseudomonadota</taxon>
        <taxon>Alphaproteobacteria</taxon>
        <taxon>Rhodospirillales</taxon>
        <taxon>Rhodospirillaceae</taxon>
        <taxon>Roseospira</taxon>
    </lineage>
</organism>
<comment type="caution">
    <text evidence="1">The sequence shown here is derived from an EMBL/GenBank/DDBJ whole genome shotgun (WGS) entry which is preliminary data.</text>
</comment>